<keyword evidence="3" id="KW-0678">Repressor</keyword>
<protein>
    <recommendedName>
        <fullName evidence="2">Toxin CcdB</fullName>
    </recommendedName>
    <alternativeName>
        <fullName evidence="7">Cytotoxic protein CcdB</fullName>
    </alternativeName>
    <alternativeName>
        <fullName evidence="6">Protein LetD</fullName>
    </alternativeName>
</protein>
<dbReference type="EMBL" id="FQVF01000002">
    <property type="protein sequence ID" value="SHE39662.1"/>
    <property type="molecule type" value="Genomic_DNA"/>
</dbReference>
<dbReference type="STRING" id="1122206.SAMN02745753_00212"/>
<reference evidence="9" key="1">
    <citation type="submission" date="2016-11" db="EMBL/GenBank/DDBJ databases">
        <authorList>
            <person name="Varghese N."/>
            <person name="Submissions S."/>
        </authorList>
    </citation>
    <scope>NUCLEOTIDE SEQUENCE [LARGE SCALE GENOMIC DNA]</scope>
    <source>
        <strain evidence="9">DSM 16579</strain>
    </source>
</reference>
<dbReference type="Pfam" id="PF01845">
    <property type="entry name" value="CcdB"/>
    <property type="match status" value="1"/>
</dbReference>
<dbReference type="OrthoDB" id="9813510at2"/>
<evidence type="ECO:0000256" key="5">
    <source>
        <dbReference type="ARBA" id="ARBA00023163"/>
    </source>
</evidence>
<evidence type="ECO:0000256" key="4">
    <source>
        <dbReference type="ARBA" id="ARBA00023015"/>
    </source>
</evidence>
<evidence type="ECO:0000256" key="6">
    <source>
        <dbReference type="ARBA" id="ARBA00029628"/>
    </source>
</evidence>
<dbReference type="Gene3D" id="2.30.30.110">
    <property type="match status" value="1"/>
</dbReference>
<evidence type="ECO:0000256" key="2">
    <source>
        <dbReference type="ARBA" id="ARBA00015075"/>
    </source>
</evidence>
<accession>A0A1M4T564</accession>
<gene>
    <name evidence="8" type="ORF">SAMN02745753_00212</name>
</gene>
<dbReference type="GO" id="GO:0006276">
    <property type="term" value="P:plasmid maintenance"/>
    <property type="evidence" value="ECO:0007669"/>
    <property type="project" value="InterPro"/>
</dbReference>
<evidence type="ECO:0000256" key="1">
    <source>
        <dbReference type="ARBA" id="ARBA00005230"/>
    </source>
</evidence>
<keyword evidence="9" id="KW-1185">Reference proteome</keyword>
<evidence type="ECO:0000313" key="9">
    <source>
        <dbReference type="Proteomes" id="UP000184517"/>
    </source>
</evidence>
<dbReference type="GO" id="GO:0008657">
    <property type="term" value="F:DNA topoisomerase type II (double strand cut, ATP-hydrolyzing) inhibitor activity"/>
    <property type="evidence" value="ECO:0007669"/>
    <property type="project" value="InterPro"/>
</dbReference>
<keyword evidence="4" id="KW-0805">Transcription regulation</keyword>
<name>A0A1M4T564_9GAMM</name>
<organism evidence="8 9">
    <name type="scientific">Marinomonas polaris DSM 16579</name>
    <dbReference type="NCBI Taxonomy" id="1122206"/>
    <lineage>
        <taxon>Bacteria</taxon>
        <taxon>Pseudomonadati</taxon>
        <taxon>Pseudomonadota</taxon>
        <taxon>Gammaproteobacteria</taxon>
        <taxon>Oceanospirillales</taxon>
        <taxon>Oceanospirillaceae</taxon>
        <taxon>Marinomonas</taxon>
    </lineage>
</organism>
<evidence type="ECO:0000313" key="8">
    <source>
        <dbReference type="EMBL" id="SHE39662.1"/>
    </source>
</evidence>
<sequence length="105" mass="11761">MTQFDVYTNPSKATKQAYPFLLDIQNPILSDLTTRIVIPLGKLEYFKNGNMQILTPIIEYNNEQLILLTPQIASVPSRILKEPIGSLAHLRDDILGALDFAVTGF</sequence>
<dbReference type="InterPro" id="IPR011067">
    <property type="entry name" value="Plasmid_toxin/cell-grow_inhib"/>
</dbReference>
<dbReference type="SUPFAM" id="SSF50118">
    <property type="entry name" value="Cell growth inhibitor/plasmid maintenance toxic component"/>
    <property type="match status" value="1"/>
</dbReference>
<dbReference type="RefSeq" id="WP_072837871.1">
    <property type="nucleotide sequence ID" value="NZ_FQVF01000002.1"/>
</dbReference>
<dbReference type="InterPro" id="IPR002712">
    <property type="entry name" value="CcdB"/>
</dbReference>
<dbReference type="AlphaFoldDB" id="A0A1M4T564"/>
<evidence type="ECO:0000256" key="7">
    <source>
        <dbReference type="ARBA" id="ARBA00033135"/>
    </source>
</evidence>
<dbReference type="Proteomes" id="UP000184517">
    <property type="component" value="Unassembled WGS sequence"/>
</dbReference>
<evidence type="ECO:0000256" key="3">
    <source>
        <dbReference type="ARBA" id="ARBA00022491"/>
    </source>
</evidence>
<proteinExistence type="inferred from homology"/>
<comment type="similarity">
    <text evidence="1">Belongs to the CcdB toxin family.</text>
</comment>
<keyword evidence="5" id="KW-0804">Transcription</keyword>